<keyword evidence="4" id="KW-1185">Reference proteome</keyword>
<evidence type="ECO:0000313" key="4">
    <source>
        <dbReference type="Proteomes" id="UP000825890"/>
    </source>
</evidence>
<reference evidence="3 4" key="1">
    <citation type="submission" date="2021-01" db="EMBL/GenBank/DDBJ databases">
        <title>Cercospora kikuchii MAFF 305040 whole genome shotgun sequence.</title>
        <authorList>
            <person name="Kashiwa T."/>
            <person name="Suzuki T."/>
        </authorList>
    </citation>
    <scope>NUCLEOTIDE SEQUENCE [LARGE SCALE GENOMIC DNA]</scope>
    <source>
        <strain evidence="3 4">MAFF 305040</strain>
    </source>
</reference>
<feature type="signal peptide" evidence="2">
    <location>
        <begin position="1"/>
        <end position="17"/>
    </location>
</feature>
<feature type="region of interest" description="Disordered" evidence="1">
    <location>
        <begin position="103"/>
        <end position="154"/>
    </location>
</feature>
<evidence type="ECO:0008006" key="5">
    <source>
        <dbReference type="Google" id="ProtNLM"/>
    </source>
</evidence>
<dbReference type="OrthoDB" id="2507140at2759"/>
<dbReference type="Proteomes" id="UP000825890">
    <property type="component" value="Unassembled WGS sequence"/>
</dbReference>
<name>A0A9P3FHY2_9PEZI</name>
<proteinExistence type="predicted"/>
<evidence type="ECO:0000256" key="1">
    <source>
        <dbReference type="SAM" id="MobiDB-lite"/>
    </source>
</evidence>
<keyword evidence="2" id="KW-0732">Signal</keyword>
<evidence type="ECO:0000313" key="3">
    <source>
        <dbReference type="EMBL" id="GIZ43334.1"/>
    </source>
</evidence>
<comment type="caution">
    <text evidence="3">The sequence shown here is derived from an EMBL/GenBank/DDBJ whole genome shotgun (WGS) entry which is preliminary data.</text>
</comment>
<dbReference type="RefSeq" id="XP_044657821.1">
    <property type="nucleotide sequence ID" value="XM_044801886.1"/>
</dbReference>
<protein>
    <recommendedName>
        <fullName evidence="5">GPI anchored serine-threonine rich protein</fullName>
    </recommendedName>
</protein>
<gene>
    <name evidence="3" type="ORF">CKM354_000656600</name>
</gene>
<dbReference type="EMBL" id="BOLY01000004">
    <property type="protein sequence ID" value="GIZ43334.1"/>
    <property type="molecule type" value="Genomic_DNA"/>
</dbReference>
<sequence length="175" mass="16914">MHASTALILAVAGLAAAQTTASSSSGSSSSASTSGCGSSIDLIIESCLGTTKSQFDACDSQDWDCLCEQANNVLTCYNNCPSAPDRFGYEQTKVANCNAASAYGTKSSTSTGTATGSASGSAPTNTAATTTASNAAASSGTRTGSAAAETSTEGSSAAHVAVPGLAAILGLAAFL</sequence>
<evidence type="ECO:0000256" key="2">
    <source>
        <dbReference type="SAM" id="SignalP"/>
    </source>
</evidence>
<organism evidence="3 4">
    <name type="scientific">Cercospora kikuchii</name>
    <dbReference type="NCBI Taxonomy" id="84275"/>
    <lineage>
        <taxon>Eukaryota</taxon>
        <taxon>Fungi</taxon>
        <taxon>Dikarya</taxon>
        <taxon>Ascomycota</taxon>
        <taxon>Pezizomycotina</taxon>
        <taxon>Dothideomycetes</taxon>
        <taxon>Dothideomycetidae</taxon>
        <taxon>Mycosphaerellales</taxon>
        <taxon>Mycosphaerellaceae</taxon>
        <taxon>Cercospora</taxon>
    </lineage>
</organism>
<feature type="chain" id="PRO_5040129635" description="GPI anchored serine-threonine rich protein" evidence="2">
    <location>
        <begin position="18"/>
        <end position="175"/>
    </location>
</feature>
<accession>A0A9P3FHY2</accession>
<dbReference type="AlphaFoldDB" id="A0A9P3FHY2"/>
<dbReference type="GeneID" id="68292141"/>